<organism evidence="1 2">
    <name type="scientific">Cucurbitaria berberidis CBS 394.84</name>
    <dbReference type="NCBI Taxonomy" id="1168544"/>
    <lineage>
        <taxon>Eukaryota</taxon>
        <taxon>Fungi</taxon>
        <taxon>Dikarya</taxon>
        <taxon>Ascomycota</taxon>
        <taxon>Pezizomycotina</taxon>
        <taxon>Dothideomycetes</taxon>
        <taxon>Pleosporomycetidae</taxon>
        <taxon>Pleosporales</taxon>
        <taxon>Pleosporineae</taxon>
        <taxon>Cucurbitariaceae</taxon>
        <taxon>Cucurbitaria</taxon>
    </lineage>
</organism>
<dbReference type="OrthoDB" id="10519006at2759"/>
<dbReference type="Proteomes" id="UP000800039">
    <property type="component" value="Unassembled WGS sequence"/>
</dbReference>
<gene>
    <name evidence="1" type="ORF">K460DRAFT_358448</name>
</gene>
<proteinExistence type="predicted"/>
<keyword evidence="2" id="KW-1185">Reference proteome</keyword>
<protein>
    <submittedName>
        <fullName evidence="1">Uncharacterized protein</fullName>
    </submittedName>
</protein>
<dbReference type="RefSeq" id="XP_040784299.1">
    <property type="nucleotide sequence ID" value="XM_040932107.1"/>
</dbReference>
<evidence type="ECO:0000313" key="2">
    <source>
        <dbReference type="Proteomes" id="UP000800039"/>
    </source>
</evidence>
<dbReference type="AlphaFoldDB" id="A0A9P4GA95"/>
<sequence length="451" mass="50362">MEVRSLGFGNTAGTLHAYADALPFTSHSDGRTTHPCSIAGSGGLHAFSDDETMLVLCVPTKPTWSLLTFDLKAKYITGSMRKLSYANLLRVFLTDIGSLESTESTSISMDWIESDTWVVDSDPVIQATTTGLTTNFQNQLKLFESAQKTLSKLTSYKYDPEVVTSPEQPVSRTTTSITFDPTKNRTFIHCFIYRPLPNVEKLPKWSQTMTMEVYSVGDPNSGRLKVYQGPDVEVAAEGYLASALHKDRLAFSFSSTHTYQASSTILCVWNLHYAEHEQDESEHCRGYVEHKLSKRYVSNLAFFTNARYLYGISQRFVVFQFDVEAGATLQRIHFSSLNCSHMCLTPRADGLDVVGQAKSGVYQVRLPTEARAKLNVRQTFAGPHIQQRYDKITLLGGSGESGIMAVVLTMHNWIRKEGSTGSNTLEPIILVSSEGDVGEWEEKDLMWRHVV</sequence>
<evidence type="ECO:0000313" key="1">
    <source>
        <dbReference type="EMBL" id="KAF1841736.1"/>
    </source>
</evidence>
<dbReference type="GeneID" id="63849359"/>
<accession>A0A9P4GA95</accession>
<reference evidence="1" key="1">
    <citation type="submission" date="2020-01" db="EMBL/GenBank/DDBJ databases">
        <authorList>
            <consortium name="DOE Joint Genome Institute"/>
            <person name="Haridas S."/>
            <person name="Albert R."/>
            <person name="Binder M."/>
            <person name="Bloem J."/>
            <person name="Labutti K."/>
            <person name="Salamov A."/>
            <person name="Andreopoulos B."/>
            <person name="Baker S.E."/>
            <person name="Barry K."/>
            <person name="Bills G."/>
            <person name="Bluhm B.H."/>
            <person name="Cannon C."/>
            <person name="Castanera R."/>
            <person name="Culley D.E."/>
            <person name="Daum C."/>
            <person name="Ezra D."/>
            <person name="Gonzalez J.B."/>
            <person name="Henrissat B."/>
            <person name="Kuo A."/>
            <person name="Liang C."/>
            <person name="Lipzen A."/>
            <person name="Lutzoni F."/>
            <person name="Magnuson J."/>
            <person name="Mondo S."/>
            <person name="Nolan M."/>
            <person name="Ohm R."/>
            <person name="Pangilinan J."/>
            <person name="Park H.-J."/>
            <person name="Ramirez L."/>
            <person name="Alfaro M."/>
            <person name="Sun H."/>
            <person name="Tritt A."/>
            <person name="Yoshinaga Y."/>
            <person name="Zwiers L.-H."/>
            <person name="Turgeon B.G."/>
            <person name="Goodwin S.B."/>
            <person name="Spatafora J.W."/>
            <person name="Crous P.W."/>
            <person name="Grigoriev I.V."/>
        </authorList>
    </citation>
    <scope>NUCLEOTIDE SEQUENCE</scope>
    <source>
        <strain evidence="1">CBS 394.84</strain>
    </source>
</reference>
<name>A0A9P4GA95_9PLEO</name>
<dbReference type="EMBL" id="ML976618">
    <property type="protein sequence ID" value="KAF1841736.1"/>
    <property type="molecule type" value="Genomic_DNA"/>
</dbReference>
<dbReference type="SUPFAM" id="SSF63829">
    <property type="entry name" value="Calcium-dependent phosphotriesterase"/>
    <property type="match status" value="1"/>
</dbReference>
<comment type="caution">
    <text evidence="1">The sequence shown here is derived from an EMBL/GenBank/DDBJ whole genome shotgun (WGS) entry which is preliminary data.</text>
</comment>